<dbReference type="InterPro" id="IPR001789">
    <property type="entry name" value="Sig_transdc_resp-reg_receiver"/>
</dbReference>
<evidence type="ECO:0000256" key="1">
    <source>
        <dbReference type="ARBA" id="ARBA00004496"/>
    </source>
</evidence>
<dbReference type="SUPFAM" id="SSF52172">
    <property type="entry name" value="CheY-like"/>
    <property type="match status" value="1"/>
</dbReference>
<dbReference type="Pfam" id="PF00486">
    <property type="entry name" value="Trans_reg_C"/>
    <property type="match status" value="1"/>
</dbReference>
<reference evidence="15 16" key="1">
    <citation type="journal article" date="2021" name="Int. J. Syst. Evol. Microbiol.">
        <title>Salipiger mangrovisoli sp. nov., isolated from mangrove soil and the proposal for the reclassification of Paraphaeobacter pallidus as Salipiger pallidus comb. nov.</title>
        <authorList>
            <person name="Du J."/>
            <person name="Liu Y."/>
            <person name="Pei T."/>
            <person name="Deng M.R."/>
            <person name="Zhu H."/>
        </authorList>
    </citation>
    <scope>NUCLEOTIDE SEQUENCE [LARGE SCALE GENOMIC DNA]</scope>
    <source>
        <strain evidence="15 16">6D45A</strain>
    </source>
</reference>
<evidence type="ECO:0000256" key="5">
    <source>
        <dbReference type="ARBA" id="ARBA00023012"/>
    </source>
</evidence>
<dbReference type="InterPro" id="IPR011006">
    <property type="entry name" value="CheY-like_superfamily"/>
</dbReference>
<evidence type="ECO:0000256" key="2">
    <source>
        <dbReference type="ARBA" id="ARBA00022490"/>
    </source>
</evidence>
<gene>
    <name evidence="15" type="ORF">IQ782_18175</name>
</gene>
<feature type="region of interest" description="Disordered" evidence="12">
    <location>
        <begin position="231"/>
        <end position="250"/>
    </location>
</feature>
<dbReference type="InterPro" id="IPR039420">
    <property type="entry name" value="WalR-like"/>
</dbReference>
<dbReference type="CDD" id="cd00383">
    <property type="entry name" value="trans_reg_C"/>
    <property type="match status" value="1"/>
</dbReference>
<evidence type="ECO:0000256" key="3">
    <source>
        <dbReference type="ARBA" id="ARBA00022491"/>
    </source>
</evidence>
<evidence type="ECO:0000256" key="7">
    <source>
        <dbReference type="ARBA" id="ARBA00023125"/>
    </source>
</evidence>
<evidence type="ECO:0000256" key="8">
    <source>
        <dbReference type="ARBA" id="ARBA00023159"/>
    </source>
</evidence>
<keyword evidence="3" id="KW-0678">Repressor</keyword>
<evidence type="ECO:0000259" key="13">
    <source>
        <dbReference type="PROSITE" id="PS50110"/>
    </source>
</evidence>
<evidence type="ECO:0000256" key="9">
    <source>
        <dbReference type="ARBA" id="ARBA00023163"/>
    </source>
</evidence>
<feature type="DNA-binding region" description="OmpR/PhoB-type" evidence="11">
    <location>
        <begin position="128"/>
        <end position="229"/>
    </location>
</feature>
<evidence type="ECO:0000256" key="12">
    <source>
        <dbReference type="SAM" id="MobiDB-lite"/>
    </source>
</evidence>
<dbReference type="InterPro" id="IPR016032">
    <property type="entry name" value="Sig_transdc_resp-reg_C-effctor"/>
</dbReference>
<dbReference type="Gene3D" id="3.40.50.2300">
    <property type="match status" value="1"/>
</dbReference>
<evidence type="ECO:0000256" key="4">
    <source>
        <dbReference type="ARBA" id="ARBA00022553"/>
    </source>
</evidence>
<dbReference type="Gene3D" id="6.10.250.690">
    <property type="match status" value="1"/>
</dbReference>
<dbReference type="EMBL" id="JADFFK010000014">
    <property type="protein sequence ID" value="MBE9638787.1"/>
    <property type="molecule type" value="Genomic_DNA"/>
</dbReference>
<evidence type="ECO:0000259" key="14">
    <source>
        <dbReference type="PROSITE" id="PS51755"/>
    </source>
</evidence>
<comment type="subcellular location">
    <subcellularLocation>
        <location evidence="1">Cytoplasm</location>
    </subcellularLocation>
</comment>
<dbReference type="PROSITE" id="PS50110">
    <property type="entry name" value="RESPONSE_REGULATORY"/>
    <property type="match status" value="1"/>
</dbReference>
<evidence type="ECO:0000256" key="6">
    <source>
        <dbReference type="ARBA" id="ARBA00023015"/>
    </source>
</evidence>
<feature type="modified residue" description="4-aspartylphosphate" evidence="10">
    <location>
        <position position="54"/>
    </location>
</feature>
<comment type="caution">
    <text evidence="15">The sequence shown here is derived from an EMBL/GenBank/DDBJ whole genome shotgun (WGS) entry which is preliminary data.</text>
</comment>
<keyword evidence="8" id="KW-0010">Activator</keyword>
<keyword evidence="2" id="KW-0963">Cytoplasm</keyword>
<dbReference type="PROSITE" id="PS51755">
    <property type="entry name" value="OMPR_PHOB"/>
    <property type="match status" value="1"/>
</dbReference>
<dbReference type="PANTHER" id="PTHR48111">
    <property type="entry name" value="REGULATOR OF RPOS"/>
    <property type="match status" value="1"/>
</dbReference>
<feature type="domain" description="OmpR/PhoB-type" evidence="14">
    <location>
        <begin position="128"/>
        <end position="229"/>
    </location>
</feature>
<dbReference type="InterPro" id="IPR001867">
    <property type="entry name" value="OmpR/PhoB-type_DNA-bd"/>
</dbReference>
<dbReference type="Proteomes" id="UP000607796">
    <property type="component" value="Unassembled WGS sequence"/>
</dbReference>
<accession>A0ABR9X5H2</accession>
<organism evidence="15 16">
    <name type="scientific">Salipiger mangrovisoli</name>
    <dbReference type="NCBI Taxonomy" id="2865933"/>
    <lineage>
        <taxon>Bacteria</taxon>
        <taxon>Pseudomonadati</taxon>
        <taxon>Pseudomonadota</taxon>
        <taxon>Alphaproteobacteria</taxon>
        <taxon>Rhodobacterales</taxon>
        <taxon>Roseobacteraceae</taxon>
        <taxon>Salipiger</taxon>
    </lineage>
</organism>
<evidence type="ECO:0000313" key="16">
    <source>
        <dbReference type="Proteomes" id="UP000607796"/>
    </source>
</evidence>
<dbReference type="Gene3D" id="1.10.10.10">
    <property type="entry name" value="Winged helix-like DNA-binding domain superfamily/Winged helix DNA-binding domain"/>
    <property type="match status" value="1"/>
</dbReference>
<evidence type="ECO:0000256" key="10">
    <source>
        <dbReference type="PROSITE-ProRule" id="PRU00169"/>
    </source>
</evidence>
<dbReference type="SMART" id="SM00448">
    <property type="entry name" value="REC"/>
    <property type="match status" value="1"/>
</dbReference>
<proteinExistence type="predicted"/>
<dbReference type="RefSeq" id="WP_194136083.1">
    <property type="nucleotide sequence ID" value="NZ_JADFFK010000014.1"/>
</dbReference>
<dbReference type="SUPFAM" id="SSF46894">
    <property type="entry name" value="C-terminal effector domain of the bipartite response regulators"/>
    <property type="match status" value="1"/>
</dbReference>
<name>A0ABR9X5H2_9RHOB</name>
<protein>
    <submittedName>
        <fullName evidence="15">Response regulator transcription factor</fullName>
    </submittedName>
</protein>
<keyword evidence="6" id="KW-0805">Transcription regulation</keyword>
<keyword evidence="9" id="KW-0804">Transcription</keyword>
<dbReference type="Pfam" id="PF00072">
    <property type="entry name" value="Response_reg"/>
    <property type="match status" value="1"/>
</dbReference>
<dbReference type="CDD" id="cd17574">
    <property type="entry name" value="REC_OmpR"/>
    <property type="match status" value="1"/>
</dbReference>
<evidence type="ECO:0000313" key="15">
    <source>
        <dbReference type="EMBL" id="MBE9638787.1"/>
    </source>
</evidence>
<keyword evidence="4 10" id="KW-0597">Phosphoprotein</keyword>
<feature type="domain" description="Response regulatory" evidence="13">
    <location>
        <begin position="5"/>
        <end position="118"/>
    </location>
</feature>
<dbReference type="SMART" id="SM00862">
    <property type="entry name" value="Trans_reg_C"/>
    <property type="match status" value="1"/>
</dbReference>
<dbReference type="InterPro" id="IPR036388">
    <property type="entry name" value="WH-like_DNA-bd_sf"/>
</dbReference>
<keyword evidence="5" id="KW-0902">Two-component regulatory system</keyword>
<dbReference type="PANTHER" id="PTHR48111:SF55">
    <property type="entry name" value="AEROBIC RESPIRATION CONTROL PROTEIN ARCA"/>
    <property type="match status" value="1"/>
</dbReference>
<sequence>MGLVTILIVDDERGVRDAMRAAFETQGWNVCECHDRQCMFETLNSRSIDLITLDIVLGNEDGLELAKELRKTWNIPILMISGKATPEDRVIGLEYGADDYITKPFHIKEVILRVRKTLDIYQREISTQSNIVFDHSQFDAQRGVLTHLDGSLVDLTWFEQRLLALFLQHPGRILTRDELSQALRGRDWSPEDRTLDGHVARLRRKIESKVSGPEMLIRSVRGIGYVFTGQVRTTREQTAPPAPDRNDDSQ</sequence>
<evidence type="ECO:0000256" key="11">
    <source>
        <dbReference type="PROSITE-ProRule" id="PRU01091"/>
    </source>
</evidence>
<keyword evidence="16" id="KW-1185">Reference proteome</keyword>
<keyword evidence="7 11" id="KW-0238">DNA-binding</keyword>